<evidence type="ECO:0000313" key="2">
    <source>
        <dbReference type="EMBL" id="TDE18007.1"/>
    </source>
</evidence>
<keyword evidence="1" id="KW-0812">Transmembrane</keyword>
<protein>
    <submittedName>
        <fullName evidence="2">Uncharacterized protein</fullName>
    </submittedName>
</protein>
<accession>A0A4R5DVW8</accession>
<comment type="caution">
    <text evidence="2">The sequence shown here is derived from an EMBL/GenBank/DDBJ whole genome shotgun (WGS) entry which is preliminary data.</text>
</comment>
<evidence type="ECO:0000256" key="1">
    <source>
        <dbReference type="SAM" id="Phobius"/>
    </source>
</evidence>
<name>A0A4R5DVW8_9BACT</name>
<reference evidence="2 3" key="1">
    <citation type="submission" date="2019-03" db="EMBL/GenBank/DDBJ databases">
        <title>Dyadobacter AR-3-6 sp. nov., isolated from arctic soil.</title>
        <authorList>
            <person name="Chaudhary D.K."/>
        </authorList>
    </citation>
    <scope>NUCLEOTIDE SEQUENCE [LARGE SCALE GENOMIC DNA]</scope>
    <source>
        <strain evidence="2 3">AR-3-6</strain>
    </source>
</reference>
<keyword evidence="1" id="KW-1133">Transmembrane helix</keyword>
<sequence length="132" mass="15415">MKDTFNVFAYSHKMKIVGILLILWGIYSFSSKYWQFHLVDLNLLTGLFCWGLVFIFFSKEKTDDERIHQVKFQALTWAVPAGLSITHLINYFLLSKPEPDSEKLIESIPAYHSLVIILLLALGLFHYLKYKN</sequence>
<feature type="transmembrane region" description="Helical" evidence="1">
    <location>
        <begin position="109"/>
        <end position="128"/>
    </location>
</feature>
<dbReference type="AlphaFoldDB" id="A0A4R5DVW8"/>
<dbReference type="OrthoDB" id="894278at2"/>
<organism evidence="2 3">
    <name type="scientific">Dyadobacter psychrotolerans</name>
    <dbReference type="NCBI Taxonomy" id="2541721"/>
    <lineage>
        <taxon>Bacteria</taxon>
        <taxon>Pseudomonadati</taxon>
        <taxon>Bacteroidota</taxon>
        <taxon>Cytophagia</taxon>
        <taxon>Cytophagales</taxon>
        <taxon>Spirosomataceae</taxon>
        <taxon>Dyadobacter</taxon>
    </lineage>
</organism>
<feature type="transmembrane region" description="Helical" evidence="1">
    <location>
        <begin position="70"/>
        <end position="89"/>
    </location>
</feature>
<proteinExistence type="predicted"/>
<dbReference type="RefSeq" id="WP_131955500.1">
    <property type="nucleotide sequence ID" value="NZ_SMFL01000001.1"/>
</dbReference>
<keyword evidence="1" id="KW-0472">Membrane</keyword>
<feature type="transmembrane region" description="Helical" evidence="1">
    <location>
        <begin position="12"/>
        <end position="29"/>
    </location>
</feature>
<gene>
    <name evidence="2" type="ORF">E0F88_00150</name>
</gene>
<feature type="transmembrane region" description="Helical" evidence="1">
    <location>
        <begin position="41"/>
        <end position="58"/>
    </location>
</feature>
<keyword evidence="3" id="KW-1185">Reference proteome</keyword>
<evidence type="ECO:0000313" key="3">
    <source>
        <dbReference type="Proteomes" id="UP000294850"/>
    </source>
</evidence>
<dbReference type="EMBL" id="SMFL01000001">
    <property type="protein sequence ID" value="TDE18007.1"/>
    <property type="molecule type" value="Genomic_DNA"/>
</dbReference>
<dbReference type="Proteomes" id="UP000294850">
    <property type="component" value="Unassembled WGS sequence"/>
</dbReference>